<protein>
    <submittedName>
        <fullName evidence="2">(northern house mosquito) hypothetical protein</fullName>
    </submittedName>
</protein>
<name>A0A8D7ZYH2_CULPI</name>
<dbReference type="EMBL" id="HBUE01250822">
    <property type="protein sequence ID" value="CAG6554158.1"/>
    <property type="molecule type" value="Transcribed_RNA"/>
</dbReference>
<keyword evidence="1" id="KW-1133">Transmembrane helix</keyword>
<reference evidence="2" key="1">
    <citation type="submission" date="2021-05" db="EMBL/GenBank/DDBJ databases">
        <authorList>
            <person name="Alioto T."/>
            <person name="Alioto T."/>
            <person name="Gomez Garrido J."/>
        </authorList>
    </citation>
    <scope>NUCLEOTIDE SEQUENCE</scope>
</reference>
<feature type="transmembrane region" description="Helical" evidence="1">
    <location>
        <begin position="54"/>
        <end position="78"/>
    </location>
</feature>
<dbReference type="EMBL" id="HBUE01145926">
    <property type="protein sequence ID" value="CAG6502910.1"/>
    <property type="molecule type" value="Transcribed_RNA"/>
</dbReference>
<keyword evidence="1" id="KW-0472">Membrane</keyword>
<evidence type="ECO:0000256" key="1">
    <source>
        <dbReference type="SAM" id="Phobius"/>
    </source>
</evidence>
<evidence type="ECO:0000313" key="2">
    <source>
        <dbReference type="EMBL" id="CAG6445041.1"/>
    </source>
</evidence>
<keyword evidence="1" id="KW-0812">Transmembrane</keyword>
<dbReference type="EMBL" id="HBUE01145924">
    <property type="protein sequence ID" value="CAG6502908.1"/>
    <property type="molecule type" value="Transcribed_RNA"/>
</dbReference>
<dbReference type="EMBL" id="HBUE01004125">
    <property type="protein sequence ID" value="CAG6445038.1"/>
    <property type="molecule type" value="Transcribed_RNA"/>
</dbReference>
<dbReference type="EMBL" id="HBUE01004127">
    <property type="protein sequence ID" value="CAG6445041.1"/>
    <property type="molecule type" value="Transcribed_RNA"/>
</dbReference>
<accession>A0A8D7ZYH2</accession>
<organism evidence="2">
    <name type="scientific">Culex pipiens</name>
    <name type="common">House mosquito</name>
    <dbReference type="NCBI Taxonomy" id="7175"/>
    <lineage>
        <taxon>Eukaryota</taxon>
        <taxon>Metazoa</taxon>
        <taxon>Ecdysozoa</taxon>
        <taxon>Arthropoda</taxon>
        <taxon>Hexapoda</taxon>
        <taxon>Insecta</taxon>
        <taxon>Pterygota</taxon>
        <taxon>Neoptera</taxon>
        <taxon>Endopterygota</taxon>
        <taxon>Diptera</taxon>
        <taxon>Nematocera</taxon>
        <taxon>Culicoidea</taxon>
        <taxon>Culicidae</taxon>
        <taxon>Culicinae</taxon>
        <taxon>Culicini</taxon>
        <taxon>Culex</taxon>
        <taxon>Culex</taxon>
    </lineage>
</organism>
<dbReference type="AlphaFoldDB" id="A0A8D7ZYH2"/>
<dbReference type="EMBL" id="HBUE01250820">
    <property type="protein sequence ID" value="CAG6554156.1"/>
    <property type="molecule type" value="Transcribed_RNA"/>
</dbReference>
<sequence>MVEKRRQNQKKTKEISNLQITTYSVVPPNPSLTAALPPPSWLAYISTQHRRDRVLSLTTSLVFPLNLFSVPLGVWTAVPTPSAASTPFPVALLSVEMADFSPLPWAK</sequence>
<proteinExistence type="predicted"/>